<evidence type="ECO:0000256" key="4">
    <source>
        <dbReference type="ARBA" id="ARBA00022622"/>
    </source>
</evidence>
<evidence type="ECO:0000259" key="13">
    <source>
        <dbReference type="Pfam" id="PF13206"/>
    </source>
</evidence>
<evidence type="ECO:0000256" key="7">
    <source>
        <dbReference type="ARBA" id="ARBA00023180"/>
    </source>
</evidence>
<feature type="coiled-coil region" evidence="9">
    <location>
        <begin position="357"/>
        <end position="384"/>
    </location>
</feature>
<dbReference type="VEuPathDB" id="TriTrypDB:Tb10.v4.0058"/>
<dbReference type="InterPro" id="IPR019609">
    <property type="entry name" value="Variant_surf_glycoprt_trypan_C"/>
</dbReference>
<dbReference type="GO" id="GO:0098552">
    <property type="term" value="C:side of membrane"/>
    <property type="evidence" value="ECO:0007669"/>
    <property type="project" value="UniProtKB-KW"/>
</dbReference>
<sequence>MTEMISIRYFFLAIAVSQGAMPTNNDENAVEFNIFCLIRNMAASPELAQSGDSQKAAAADIAWQDIQAAFAMTANETFYNKGPQKASTSTGTGKAENDKYDDQWTKTIRPGLVRKIDVNGKQAPKYVRVSDKSQPAAERAKFDHIMAEATAAHASLTDSKSKAAEKEKEAKAAAKRALYGQGEDVETPGAGANKEKAFQANYAAACKGDTGPGLTLASDMACLCSEATVGTPANAAKRCNSDDADFARTNLIYSNTATALAAYQTVSKLCAKQTPHPKLTPANIDYLIALFSSRLGAKADKGQTGQRYIYGTAKTGSNDGCAGQNTQNDNCVNYKAKLGNGGANAKGLTAIQWIQELTSARSAIEAAKKQREQADTAAEKLLRLHQAADLLYEEAANRASDSKAQNEQGGAGQSQTSKANCEQHHASPDNCTAANCRYDKDAKDGSKCKPKPVTETAAPGTGTGDKKDGDKKDEVCTGAEEKDCDKNKCTWDKEKTQCKIKEGSFIISAVIKATLLFEFLILA</sequence>
<feature type="signal peptide" evidence="11">
    <location>
        <begin position="1"/>
        <end position="19"/>
    </location>
</feature>
<keyword evidence="8" id="KW-0449">Lipoprotein</keyword>
<comment type="function">
    <text evidence="1">VSG forms a coat on the surface of the parasite. The trypanosome evades the immune response of the host by expressing a series of antigenically distinct VSGs from an estimated 1000 VSG genes.</text>
</comment>
<reference evidence="14" key="1">
    <citation type="submission" date="2013-02" db="EMBL/GenBank/DDBJ databases">
        <authorList>
            <person name="Cross G.A.M."/>
            <person name="Kim H.-S."/>
            <person name="Wickstead B."/>
        </authorList>
    </citation>
    <scope>NUCLEOTIDE SEQUENCE</scope>
    <source>
        <strain evidence="14">Lister 427</strain>
    </source>
</reference>
<dbReference type="AlphaFoldDB" id="M4TD37"/>
<feature type="chain" id="PRO_5004058752" evidence="11">
    <location>
        <begin position="20"/>
        <end position="523"/>
    </location>
</feature>
<evidence type="ECO:0000256" key="10">
    <source>
        <dbReference type="SAM" id="MobiDB-lite"/>
    </source>
</evidence>
<feature type="region of interest" description="Disordered" evidence="10">
    <location>
        <begin position="442"/>
        <end position="472"/>
    </location>
</feature>
<proteinExistence type="predicted"/>
<dbReference type="GO" id="GO:0005886">
    <property type="term" value="C:plasma membrane"/>
    <property type="evidence" value="ECO:0007669"/>
    <property type="project" value="UniProtKB-SubCell"/>
</dbReference>
<keyword evidence="7" id="KW-0325">Glycoprotein</keyword>
<evidence type="ECO:0000256" key="11">
    <source>
        <dbReference type="SAM" id="SignalP"/>
    </source>
</evidence>
<evidence type="ECO:0000256" key="6">
    <source>
        <dbReference type="ARBA" id="ARBA00023136"/>
    </source>
</evidence>
<evidence type="ECO:0000313" key="14">
    <source>
        <dbReference type="EMBL" id="AGH60945.1"/>
    </source>
</evidence>
<keyword evidence="6" id="KW-0472">Membrane</keyword>
<dbReference type="Pfam" id="PF10659">
    <property type="entry name" value="Trypan_glycop_C"/>
    <property type="match status" value="1"/>
</dbReference>
<keyword evidence="3" id="KW-1003">Cell membrane</keyword>
<evidence type="ECO:0000256" key="9">
    <source>
        <dbReference type="SAM" id="Coils"/>
    </source>
</evidence>
<feature type="region of interest" description="Disordered" evidence="10">
    <location>
        <begin position="397"/>
        <end position="427"/>
    </location>
</feature>
<feature type="domain" description="Trypanosome variant surface glycoprotein B-type N-terminal" evidence="13">
    <location>
        <begin position="11"/>
        <end position="381"/>
    </location>
</feature>
<dbReference type="VEuPathDB" id="TriTrypDB:Tb427_000446100"/>
<organism evidence="14">
    <name type="scientific">Trypanosoma brucei</name>
    <dbReference type="NCBI Taxonomy" id="5691"/>
    <lineage>
        <taxon>Eukaryota</taxon>
        <taxon>Discoba</taxon>
        <taxon>Euglenozoa</taxon>
        <taxon>Kinetoplastea</taxon>
        <taxon>Metakinetoplastina</taxon>
        <taxon>Trypanosomatida</taxon>
        <taxon>Trypanosomatidae</taxon>
        <taxon>Trypanosoma</taxon>
    </lineage>
</organism>
<keyword evidence="4" id="KW-0336">GPI-anchor</keyword>
<reference evidence="14" key="2">
    <citation type="journal article" date="2014" name="Mol. Biochem. Parasitol.">
        <title>Capturing the variant surface glycoprotein repertoire (the VSGnome) of Trypanosoma brucei Lister 427.</title>
        <authorList>
            <person name="Cross G.A."/>
            <person name="Kim H.S."/>
            <person name="Wickstead B."/>
        </authorList>
    </citation>
    <scope>NUCLEOTIDE SEQUENCE</scope>
    <source>
        <strain evidence="14">Lister 427</strain>
    </source>
</reference>
<evidence type="ECO:0000256" key="8">
    <source>
        <dbReference type="ARBA" id="ARBA00023288"/>
    </source>
</evidence>
<accession>M4TD37</accession>
<name>M4TD37_9TRYP</name>
<keyword evidence="9" id="KW-0175">Coiled coil</keyword>
<dbReference type="InterPro" id="IPR025932">
    <property type="entry name" value="Trypano_VSG_B_N_dom"/>
</dbReference>
<protein>
    <submittedName>
        <fullName evidence="14">Variant surface glycoprotein 369</fullName>
    </submittedName>
</protein>
<evidence type="ECO:0000256" key="2">
    <source>
        <dbReference type="ARBA" id="ARBA00004609"/>
    </source>
</evidence>
<feature type="domain" description="Trypanosome variant surface glycoprotein C-terminal" evidence="12">
    <location>
        <begin position="421"/>
        <end position="512"/>
    </location>
</feature>
<evidence type="ECO:0000256" key="1">
    <source>
        <dbReference type="ARBA" id="ARBA00002523"/>
    </source>
</evidence>
<evidence type="ECO:0000256" key="5">
    <source>
        <dbReference type="ARBA" id="ARBA00022729"/>
    </source>
</evidence>
<feature type="compositionally biased region" description="Polar residues" evidence="10">
    <location>
        <begin position="402"/>
        <end position="420"/>
    </location>
</feature>
<evidence type="ECO:0000259" key="12">
    <source>
        <dbReference type="Pfam" id="PF10659"/>
    </source>
</evidence>
<comment type="subcellular location">
    <subcellularLocation>
        <location evidence="2">Cell membrane</location>
        <topology evidence="2">Lipid-anchor</topology>
        <topology evidence="2">GPI-anchor</topology>
    </subcellularLocation>
</comment>
<dbReference type="EMBL" id="KC613514">
    <property type="protein sequence ID" value="AGH60945.1"/>
    <property type="molecule type" value="Genomic_DNA"/>
</dbReference>
<keyword evidence="5 11" id="KW-0732">Signal</keyword>
<dbReference type="Pfam" id="PF13206">
    <property type="entry name" value="VSG_B"/>
    <property type="match status" value="1"/>
</dbReference>
<evidence type="ECO:0000256" key="3">
    <source>
        <dbReference type="ARBA" id="ARBA00022475"/>
    </source>
</evidence>